<sequence length="341" mass="36694">MSLAANVDQAFERAAGAGPGTVLSDGGDVFSVVPVSVEGSAEAFYLATDGTNRAIAFLKVAESRARAFRISSVIDVSVMQMRLSSEGEDSSGSHFLKLECELPTLDLAFRRFLEDIRVRIVDGASADGAVAEAARDWRRLLEMAKRPKTVPELAAIFGELKMLQMLAEVHGPQAAAWWKGSDRERHDFRSDAARIEVKTTTQVGGDRVTVHGLGQLDPAGHAVCHLALVEVEVAPEGDSVDSLVQRLLAVGIPEQQLTEALEASDYVVGNAEHSTTRFAVRQIRWWPITEDSPGLKASRIDGELLLGVSDVTFQMSLAALGSPLTDDEGQAALRAFGEEAR</sequence>
<protein>
    <recommendedName>
        <fullName evidence="3">PD-(D/E)XK motif protein</fullName>
    </recommendedName>
</protein>
<evidence type="ECO:0000313" key="1">
    <source>
        <dbReference type="EMBL" id="MBP2318689.1"/>
    </source>
</evidence>
<dbReference type="Proteomes" id="UP001519331">
    <property type="component" value="Unassembled WGS sequence"/>
</dbReference>
<proteinExistence type="predicted"/>
<gene>
    <name evidence="1" type="ORF">JOF45_001708</name>
</gene>
<evidence type="ECO:0008006" key="3">
    <source>
        <dbReference type="Google" id="ProtNLM"/>
    </source>
</evidence>
<dbReference type="InterPro" id="IPR025534">
    <property type="entry name" value="DUF4420"/>
</dbReference>
<reference evidence="1 2" key="1">
    <citation type="submission" date="2021-03" db="EMBL/GenBank/DDBJ databases">
        <title>Sequencing the genomes of 1000 actinobacteria strains.</title>
        <authorList>
            <person name="Klenk H.-P."/>
        </authorList>
    </citation>
    <scope>NUCLEOTIDE SEQUENCE [LARGE SCALE GENOMIC DNA]</scope>
    <source>
        <strain evidence="1 2">DSM 12544</strain>
    </source>
</reference>
<name>A0ABS4T2L3_9MICC</name>
<dbReference type="RefSeq" id="WP_210049104.1">
    <property type="nucleotide sequence ID" value="NZ_JAGINX010000001.1"/>
</dbReference>
<dbReference type="EMBL" id="JAGINX010000001">
    <property type="protein sequence ID" value="MBP2318689.1"/>
    <property type="molecule type" value="Genomic_DNA"/>
</dbReference>
<dbReference type="Pfam" id="PF14390">
    <property type="entry name" value="DUF4420"/>
    <property type="match status" value="1"/>
</dbReference>
<comment type="caution">
    <text evidence="1">The sequence shown here is derived from an EMBL/GenBank/DDBJ whole genome shotgun (WGS) entry which is preliminary data.</text>
</comment>
<evidence type="ECO:0000313" key="2">
    <source>
        <dbReference type="Proteomes" id="UP001519331"/>
    </source>
</evidence>
<organism evidence="1 2">
    <name type="scientific">Nesterenkonia lacusekhoensis</name>
    <dbReference type="NCBI Taxonomy" id="150832"/>
    <lineage>
        <taxon>Bacteria</taxon>
        <taxon>Bacillati</taxon>
        <taxon>Actinomycetota</taxon>
        <taxon>Actinomycetes</taxon>
        <taxon>Micrococcales</taxon>
        <taxon>Micrococcaceae</taxon>
        <taxon>Nesterenkonia</taxon>
    </lineage>
</organism>
<keyword evidence="2" id="KW-1185">Reference proteome</keyword>
<accession>A0ABS4T2L3</accession>